<dbReference type="Gene3D" id="3.40.50.12580">
    <property type="match status" value="1"/>
</dbReference>
<dbReference type="InterPro" id="IPR043148">
    <property type="entry name" value="TagF_C"/>
</dbReference>
<dbReference type="GeneID" id="80451472"/>
<dbReference type="EMBL" id="AP017457">
    <property type="protein sequence ID" value="BAU98828.1"/>
    <property type="molecule type" value="Genomic_DNA"/>
</dbReference>
<sequence>MGLFQDARSAATLLSNALQGRLRRKELASKLAQQPEFTPGKFKVGLYFADGEVNLYQVRQWYKPLEVLAKTWPVVILSRNTLGALKMLDESPVPVAYVRTVIDLEEFIADQDLRVILYVNQNARNFQMFRYGQRWHVFINHGESDKMYMTTNQFKAYDYSLIAGDAARERLGRVLWDYDFDKRAIAIGRPQADHYTGTIPFTPDERQVVLYAPTWEGDRPAAAYGSVESHGLALVEALIATGRHRVIYRPHPRSGAVDFEYGQANDQIKSLLRRANSHDPQAKHIIDEGAELGWQLSVADMAIVDISAMVYDRLAAGKPLIITRPVNPDAEIDEGGYLSDCEWLDATAAGNIVTQIDAIEHDPAAQERLARWCKHYFGDITPGVPTQRFHDAIAHLMNEWEKQAELHENDG</sequence>
<accession>A0A173LVG1</accession>
<gene>
    <name evidence="1" type="ORF">AUMI_12860</name>
</gene>
<dbReference type="RefSeq" id="WP_096380531.1">
    <property type="nucleotide sequence ID" value="NZ_AP017457.1"/>
</dbReference>
<proteinExistence type="predicted"/>
<dbReference type="AlphaFoldDB" id="A0A173LVG1"/>
<evidence type="ECO:0000313" key="1">
    <source>
        <dbReference type="EMBL" id="BAU98828.1"/>
    </source>
</evidence>
<dbReference type="SUPFAM" id="SSF53756">
    <property type="entry name" value="UDP-Glycosyltransferase/glycogen phosphorylase"/>
    <property type="match status" value="1"/>
</dbReference>
<organism evidence="1 2">
    <name type="scientific">Aurantimicrobium minutum</name>
    <dbReference type="NCBI Taxonomy" id="708131"/>
    <lineage>
        <taxon>Bacteria</taxon>
        <taxon>Bacillati</taxon>
        <taxon>Actinomycetota</taxon>
        <taxon>Actinomycetes</taxon>
        <taxon>Micrococcales</taxon>
        <taxon>Microbacteriaceae</taxon>
        <taxon>Aurantimicrobium</taxon>
    </lineage>
</organism>
<keyword evidence="1" id="KW-0808">Transferase</keyword>
<dbReference type="OrthoDB" id="7806295at2"/>
<protein>
    <submittedName>
        <fullName evidence="1">CDP-glycerol--poly(Glycerophosphate) glycerophosphotransferase</fullName>
    </submittedName>
</protein>
<dbReference type="GO" id="GO:0016740">
    <property type="term" value="F:transferase activity"/>
    <property type="evidence" value="ECO:0007669"/>
    <property type="project" value="UniProtKB-KW"/>
</dbReference>
<evidence type="ECO:0000313" key="2">
    <source>
        <dbReference type="Proteomes" id="UP000243847"/>
    </source>
</evidence>
<dbReference type="Proteomes" id="UP000243847">
    <property type="component" value="Chromosome sequence1"/>
</dbReference>
<dbReference type="KEGG" id="amin:AUMI_12860"/>
<name>A0A173LVG1_9MICO</name>
<reference evidence="1 2" key="1">
    <citation type="journal article" date="2016" name="Genome Announc.">
        <title>Complete Genome Sequence of Aurantimicrobium minutum Type Strain KNCT, a Planktonic Ultramicrobacterium Isolated from River Water.</title>
        <authorList>
            <person name="Nakai R."/>
            <person name="Fujisawa T."/>
            <person name="Nakamura Y."/>
            <person name="Nishide H."/>
            <person name="Uchiyama I."/>
            <person name="Baba T."/>
            <person name="Toyoda A."/>
            <person name="Fujiyama A."/>
            <person name="Naganuma T."/>
            <person name="Niki H."/>
        </authorList>
    </citation>
    <scope>NUCLEOTIDE SEQUENCE [LARGE SCALE GENOMIC DNA]</scope>
    <source>
        <strain evidence="1 2">KNC</strain>
    </source>
</reference>